<feature type="domain" description="DUF883" evidence="3">
    <location>
        <begin position="94"/>
        <end position="119"/>
    </location>
</feature>
<keyword evidence="2" id="KW-1133">Transmembrane helix</keyword>
<dbReference type="EMBL" id="QFYS01000005">
    <property type="protein sequence ID" value="RAK64981.1"/>
    <property type="molecule type" value="Genomic_DNA"/>
</dbReference>
<evidence type="ECO:0000259" key="3">
    <source>
        <dbReference type="Pfam" id="PF19029"/>
    </source>
</evidence>
<reference evidence="4 5" key="1">
    <citation type="submission" date="2018-05" db="EMBL/GenBank/DDBJ databases">
        <authorList>
            <person name="Lanie J.A."/>
            <person name="Ng W.-L."/>
            <person name="Kazmierczak K.M."/>
            <person name="Andrzejewski T.M."/>
            <person name="Davidsen T.M."/>
            <person name="Wayne K.J."/>
            <person name="Tettelin H."/>
            <person name="Glass J.I."/>
            <person name="Rusch D."/>
            <person name="Podicherti R."/>
            <person name="Tsui H.-C.T."/>
            <person name="Winkler M.E."/>
        </authorList>
    </citation>
    <scope>NUCLEOTIDE SEQUENCE [LARGE SCALE GENOMIC DNA]</scope>
    <source>
        <strain evidence="4 5">BUT-10</strain>
    </source>
</reference>
<evidence type="ECO:0000256" key="1">
    <source>
        <dbReference type="SAM" id="MobiDB-lite"/>
    </source>
</evidence>
<feature type="transmembrane region" description="Helical" evidence="2">
    <location>
        <begin position="99"/>
        <end position="117"/>
    </location>
</feature>
<proteinExistence type="predicted"/>
<comment type="caution">
    <text evidence="4">The sequence shown here is derived from an EMBL/GenBank/DDBJ whole genome shotgun (WGS) entry which is preliminary data.</text>
</comment>
<name>A0A328BEU3_9CAUL</name>
<protein>
    <recommendedName>
        <fullName evidence="3">DUF883 domain-containing protein</fullName>
    </recommendedName>
</protein>
<dbReference type="Pfam" id="PF19029">
    <property type="entry name" value="DUF883_C"/>
    <property type="match status" value="1"/>
</dbReference>
<evidence type="ECO:0000313" key="5">
    <source>
        <dbReference type="Proteomes" id="UP000249524"/>
    </source>
</evidence>
<keyword evidence="5" id="KW-1185">Reference proteome</keyword>
<dbReference type="AlphaFoldDB" id="A0A328BEU3"/>
<keyword evidence="2" id="KW-0812">Transmembrane</keyword>
<evidence type="ECO:0000256" key="2">
    <source>
        <dbReference type="SAM" id="Phobius"/>
    </source>
</evidence>
<sequence>MLAWSSFPPREAPVGDATMPPKASELTPEDTTAAANDTTAKIVADAQMAIADAAKRIEAAVQQGLEQVRAQSRVYADVASEQIDEASRVASEQIRARPLAATGAALGVGVLIGLLLASRR</sequence>
<dbReference type="Proteomes" id="UP000249524">
    <property type="component" value="Unassembled WGS sequence"/>
</dbReference>
<feature type="region of interest" description="Disordered" evidence="1">
    <location>
        <begin position="1"/>
        <end position="35"/>
    </location>
</feature>
<keyword evidence="2" id="KW-0472">Membrane</keyword>
<evidence type="ECO:0000313" key="4">
    <source>
        <dbReference type="EMBL" id="RAK64981.1"/>
    </source>
</evidence>
<organism evidence="4 5">
    <name type="scientific">Phenylobacterium kunshanense</name>
    <dbReference type="NCBI Taxonomy" id="1445034"/>
    <lineage>
        <taxon>Bacteria</taxon>
        <taxon>Pseudomonadati</taxon>
        <taxon>Pseudomonadota</taxon>
        <taxon>Alphaproteobacteria</taxon>
        <taxon>Caulobacterales</taxon>
        <taxon>Caulobacteraceae</taxon>
        <taxon>Phenylobacterium</taxon>
    </lineage>
</organism>
<dbReference type="InterPro" id="IPR043605">
    <property type="entry name" value="DUF883_C"/>
</dbReference>
<gene>
    <name evidence="4" type="ORF">DJ019_13330</name>
</gene>
<dbReference type="OrthoDB" id="7205944at2"/>
<accession>A0A328BEU3</accession>